<feature type="active site" description="Charge relay system" evidence="5">
    <location>
        <position position="155"/>
    </location>
</feature>
<dbReference type="GO" id="GO:0006508">
    <property type="term" value="P:proteolysis"/>
    <property type="evidence" value="ECO:0007669"/>
    <property type="project" value="UniProtKB-KW"/>
</dbReference>
<sequence length="408" mass="43294">MAINVKIRIAIYIRRGPGRSFDPPMGRITPSGAVVVMDGKEEGESWKGINTWYFKINDKGARQYYWGGGVEVSGGEEEVANGDNDLQENEQNDAGNEAETENLPGPNAGVLDEEIDVQTDTAGSRITYSWEITDYGIDKLWEQSKGAGVKVAVIDTGLNYNHTNIRNKKNIEYLNLSTGSTKREDCLDTNGHGTHCAGVICSQGPDVYGIAPEADLLIIKATDDGDMLCKDLANAIIKAVGLRANIISVSYSFLNREADIGLLQTAAQHASDNGVLIVASTGDSGPVVTKPTFPASYPFSAGVGASDQNKTLWPGTTINPDIDILAPGVNVVLIGPGDAGITTDSGTSYSAPYVAGVVALLMAASGKPPIDIADELKQTAGSRDGIRDQLQQLYNEPDLIVPIGIIKP</sequence>
<dbReference type="InterPro" id="IPR036852">
    <property type="entry name" value="Peptidase_S8/S53_dom_sf"/>
</dbReference>
<dbReference type="Proteomes" id="UP000321479">
    <property type="component" value="Chromosome"/>
</dbReference>
<evidence type="ECO:0000313" key="9">
    <source>
        <dbReference type="EMBL" id="QEC63787.1"/>
    </source>
</evidence>
<dbReference type="GO" id="GO:0004252">
    <property type="term" value="F:serine-type endopeptidase activity"/>
    <property type="evidence" value="ECO:0007669"/>
    <property type="project" value="UniProtKB-UniRule"/>
</dbReference>
<proteinExistence type="inferred from homology"/>
<dbReference type="Pfam" id="PF00082">
    <property type="entry name" value="Peptidase_S8"/>
    <property type="match status" value="1"/>
</dbReference>
<evidence type="ECO:0000256" key="5">
    <source>
        <dbReference type="PROSITE-ProRule" id="PRU01240"/>
    </source>
</evidence>
<comment type="similarity">
    <text evidence="1 5 6">Belongs to the peptidase S8 family.</text>
</comment>
<feature type="active site" description="Charge relay system" evidence="5">
    <location>
        <position position="348"/>
    </location>
</feature>
<dbReference type="InterPro" id="IPR023828">
    <property type="entry name" value="Peptidase_S8_Ser-AS"/>
</dbReference>
<evidence type="ECO:0000256" key="7">
    <source>
        <dbReference type="SAM" id="MobiDB-lite"/>
    </source>
</evidence>
<evidence type="ECO:0000256" key="2">
    <source>
        <dbReference type="ARBA" id="ARBA00022670"/>
    </source>
</evidence>
<evidence type="ECO:0000259" key="8">
    <source>
        <dbReference type="Pfam" id="PF00082"/>
    </source>
</evidence>
<dbReference type="PRINTS" id="PR00723">
    <property type="entry name" value="SUBTILISIN"/>
</dbReference>
<gene>
    <name evidence="9" type="ORF">FRZ54_14805</name>
</gene>
<dbReference type="AlphaFoldDB" id="A0A5B8UXA5"/>
<feature type="active site" description="Charge relay system" evidence="5">
    <location>
        <position position="192"/>
    </location>
</feature>
<keyword evidence="2 5" id="KW-0645">Protease</keyword>
<keyword evidence="4 5" id="KW-0720">Serine protease</keyword>
<feature type="region of interest" description="Disordered" evidence="7">
    <location>
        <begin position="75"/>
        <end position="109"/>
    </location>
</feature>
<dbReference type="KEGG" id="mgin:FRZ54_14805"/>
<dbReference type="EMBL" id="CP042436">
    <property type="protein sequence ID" value="QEC63787.1"/>
    <property type="molecule type" value="Genomic_DNA"/>
</dbReference>
<dbReference type="PANTHER" id="PTHR43806">
    <property type="entry name" value="PEPTIDASE S8"/>
    <property type="match status" value="1"/>
</dbReference>
<keyword evidence="3 5" id="KW-0378">Hydrolase</keyword>
<evidence type="ECO:0000256" key="4">
    <source>
        <dbReference type="ARBA" id="ARBA00022825"/>
    </source>
</evidence>
<feature type="domain" description="Peptidase S8/S53" evidence="8">
    <location>
        <begin position="146"/>
        <end position="380"/>
    </location>
</feature>
<dbReference type="InterPro" id="IPR023827">
    <property type="entry name" value="Peptidase_S8_Asp-AS"/>
</dbReference>
<dbReference type="Gene3D" id="3.40.50.200">
    <property type="entry name" value="Peptidase S8/S53 domain"/>
    <property type="match status" value="1"/>
</dbReference>
<reference evidence="9 10" key="1">
    <citation type="journal article" date="2017" name="Curr. Microbiol.">
        <title>Mucilaginibacter ginsenosidivorans sp. nov., Isolated from Soil of Ginseng Field.</title>
        <authorList>
            <person name="Kim M.M."/>
            <person name="Siddiqi M.Z."/>
            <person name="Im W.T."/>
        </authorList>
    </citation>
    <scope>NUCLEOTIDE SEQUENCE [LARGE SCALE GENOMIC DNA]</scope>
    <source>
        <strain evidence="9 10">Gsoil 3017</strain>
    </source>
</reference>
<dbReference type="PROSITE" id="PS00136">
    <property type="entry name" value="SUBTILASE_ASP"/>
    <property type="match status" value="1"/>
</dbReference>
<dbReference type="RefSeq" id="WP_147032361.1">
    <property type="nucleotide sequence ID" value="NZ_CP042436.1"/>
</dbReference>
<accession>A0A5B8UXA5</accession>
<dbReference type="PANTHER" id="PTHR43806:SF11">
    <property type="entry name" value="CEREVISIN-RELATED"/>
    <property type="match status" value="1"/>
</dbReference>
<dbReference type="PROSITE" id="PS51892">
    <property type="entry name" value="SUBTILASE"/>
    <property type="match status" value="1"/>
</dbReference>
<feature type="compositionally biased region" description="Acidic residues" evidence="7">
    <location>
        <begin position="75"/>
        <end position="100"/>
    </location>
</feature>
<keyword evidence="10" id="KW-1185">Reference proteome</keyword>
<dbReference type="InterPro" id="IPR022398">
    <property type="entry name" value="Peptidase_S8_His-AS"/>
</dbReference>
<evidence type="ECO:0000256" key="6">
    <source>
        <dbReference type="RuleBase" id="RU003355"/>
    </source>
</evidence>
<dbReference type="OrthoDB" id="9798386at2"/>
<dbReference type="InterPro" id="IPR000209">
    <property type="entry name" value="Peptidase_S8/S53_dom"/>
</dbReference>
<name>A0A5B8UXA5_9SPHI</name>
<dbReference type="PROSITE" id="PS00137">
    <property type="entry name" value="SUBTILASE_HIS"/>
    <property type="match status" value="1"/>
</dbReference>
<dbReference type="InterPro" id="IPR015500">
    <property type="entry name" value="Peptidase_S8_subtilisin-rel"/>
</dbReference>
<dbReference type="SUPFAM" id="SSF52743">
    <property type="entry name" value="Subtilisin-like"/>
    <property type="match status" value="1"/>
</dbReference>
<dbReference type="InterPro" id="IPR050131">
    <property type="entry name" value="Peptidase_S8_subtilisin-like"/>
</dbReference>
<evidence type="ECO:0000256" key="3">
    <source>
        <dbReference type="ARBA" id="ARBA00022801"/>
    </source>
</evidence>
<dbReference type="PROSITE" id="PS00138">
    <property type="entry name" value="SUBTILASE_SER"/>
    <property type="match status" value="1"/>
</dbReference>
<organism evidence="9 10">
    <name type="scientific">Mucilaginibacter ginsenosidivorans</name>
    <dbReference type="NCBI Taxonomy" id="398053"/>
    <lineage>
        <taxon>Bacteria</taxon>
        <taxon>Pseudomonadati</taxon>
        <taxon>Bacteroidota</taxon>
        <taxon>Sphingobacteriia</taxon>
        <taxon>Sphingobacteriales</taxon>
        <taxon>Sphingobacteriaceae</taxon>
        <taxon>Mucilaginibacter</taxon>
    </lineage>
</organism>
<evidence type="ECO:0000313" key="10">
    <source>
        <dbReference type="Proteomes" id="UP000321479"/>
    </source>
</evidence>
<evidence type="ECO:0000256" key="1">
    <source>
        <dbReference type="ARBA" id="ARBA00011073"/>
    </source>
</evidence>
<protein>
    <submittedName>
        <fullName evidence="9">S8 family serine peptidase</fullName>
    </submittedName>
</protein>